<evidence type="ECO:0000256" key="3">
    <source>
        <dbReference type="ARBA" id="ARBA00022833"/>
    </source>
</evidence>
<dbReference type="AlphaFoldDB" id="A0AAV6US63"/>
<organism evidence="8 9">
    <name type="scientific">Oedothorax gibbosus</name>
    <dbReference type="NCBI Taxonomy" id="931172"/>
    <lineage>
        <taxon>Eukaryota</taxon>
        <taxon>Metazoa</taxon>
        <taxon>Ecdysozoa</taxon>
        <taxon>Arthropoda</taxon>
        <taxon>Chelicerata</taxon>
        <taxon>Arachnida</taxon>
        <taxon>Araneae</taxon>
        <taxon>Araneomorphae</taxon>
        <taxon>Entelegynae</taxon>
        <taxon>Araneoidea</taxon>
        <taxon>Linyphiidae</taxon>
        <taxon>Erigoninae</taxon>
        <taxon>Oedothorax</taxon>
    </lineage>
</organism>
<dbReference type="GO" id="GO:0008270">
    <property type="term" value="F:zinc ion binding"/>
    <property type="evidence" value="ECO:0007669"/>
    <property type="project" value="UniProtKB-KW"/>
</dbReference>
<protein>
    <recommendedName>
        <fullName evidence="7">THAP-type domain-containing protein</fullName>
    </recommendedName>
</protein>
<feature type="coiled-coil region" evidence="6">
    <location>
        <begin position="302"/>
        <end position="329"/>
    </location>
</feature>
<evidence type="ECO:0000313" key="8">
    <source>
        <dbReference type="EMBL" id="KAG8186678.1"/>
    </source>
</evidence>
<sequence>MPTSCCAYNCTERFVPGGKVSFHRFPTKNEMLFRAWCIALRRKDFHPTWSSRICSKHFTKDSFTTGFKFRLLKRDAVPTIFNFGQKRKNKYTRKKLLHNSTKNESYKSHSSDSEDDVYLNDSETSVSSEIYSVKESPTTVEIVKVKRQGPVDRKRKLYQGQSLTLDNSIYGSTEDSMTFGELDSLHSKQLKNIQCENEVLRQTIFQLNKKIEEFKNLTNIIPSDDLFKDLYDDESSGSSKICTSEEKPKSVEIIKIKREESSQCNEYEYHQEQLEESADGTTEDSENFIKIVKTESIFHNQLKNLQIENEVLRKTIQDLKKMIKRIKCLAHSLRSHGLILRKTSKVLKNTIYL</sequence>
<dbReference type="Pfam" id="PF05485">
    <property type="entry name" value="THAP"/>
    <property type="match status" value="1"/>
</dbReference>
<dbReference type="Gene3D" id="6.20.210.20">
    <property type="entry name" value="THAP domain"/>
    <property type="match status" value="1"/>
</dbReference>
<dbReference type="SUPFAM" id="SSF57716">
    <property type="entry name" value="Glucocorticoid receptor-like (DNA-binding domain)"/>
    <property type="match status" value="1"/>
</dbReference>
<comment type="caution">
    <text evidence="8">The sequence shown here is derived from an EMBL/GenBank/DDBJ whole genome shotgun (WGS) entry which is preliminary data.</text>
</comment>
<proteinExistence type="predicted"/>
<keyword evidence="2 5" id="KW-0863">Zinc-finger</keyword>
<dbReference type="EMBL" id="JAFNEN010000294">
    <property type="protein sequence ID" value="KAG8186678.1"/>
    <property type="molecule type" value="Genomic_DNA"/>
</dbReference>
<dbReference type="GO" id="GO:0003677">
    <property type="term" value="F:DNA binding"/>
    <property type="evidence" value="ECO:0007669"/>
    <property type="project" value="UniProtKB-UniRule"/>
</dbReference>
<dbReference type="InterPro" id="IPR052224">
    <property type="entry name" value="THAP_domain_protein"/>
</dbReference>
<feature type="domain" description="THAP-type" evidence="7">
    <location>
        <begin position="1"/>
        <end position="81"/>
    </location>
</feature>
<keyword evidence="4 5" id="KW-0238">DNA-binding</keyword>
<dbReference type="PANTHER" id="PTHR46927:SF3">
    <property type="entry name" value="THAP-TYPE DOMAIN-CONTAINING PROTEIN"/>
    <property type="match status" value="1"/>
</dbReference>
<evidence type="ECO:0000313" key="9">
    <source>
        <dbReference type="Proteomes" id="UP000827092"/>
    </source>
</evidence>
<evidence type="ECO:0000256" key="4">
    <source>
        <dbReference type="ARBA" id="ARBA00023125"/>
    </source>
</evidence>
<evidence type="ECO:0000256" key="6">
    <source>
        <dbReference type="SAM" id="Coils"/>
    </source>
</evidence>
<reference evidence="8 9" key="1">
    <citation type="journal article" date="2022" name="Nat. Ecol. Evol.">
        <title>A masculinizing supergene underlies an exaggerated male reproductive morph in a spider.</title>
        <authorList>
            <person name="Hendrickx F."/>
            <person name="De Corte Z."/>
            <person name="Sonet G."/>
            <person name="Van Belleghem S.M."/>
            <person name="Kostlbacher S."/>
            <person name="Vangestel C."/>
        </authorList>
    </citation>
    <scope>NUCLEOTIDE SEQUENCE [LARGE SCALE GENOMIC DNA]</scope>
    <source>
        <strain evidence="8">W744_W776</strain>
    </source>
</reference>
<gene>
    <name evidence="8" type="ORF">JTE90_014753</name>
</gene>
<dbReference type="InterPro" id="IPR038441">
    <property type="entry name" value="THAP_Znf_sf"/>
</dbReference>
<dbReference type="PROSITE" id="PS50950">
    <property type="entry name" value="ZF_THAP"/>
    <property type="match status" value="1"/>
</dbReference>
<dbReference type="Proteomes" id="UP000827092">
    <property type="component" value="Unassembled WGS sequence"/>
</dbReference>
<name>A0AAV6US63_9ARAC</name>
<keyword evidence="1" id="KW-0479">Metal-binding</keyword>
<keyword evidence="3" id="KW-0862">Zinc</keyword>
<evidence type="ECO:0000256" key="5">
    <source>
        <dbReference type="PROSITE-ProRule" id="PRU00309"/>
    </source>
</evidence>
<dbReference type="SMART" id="SM00692">
    <property type="entry name" value="DM3"/>
    <property type="match status" value="1"/>
</dbReference>
<dbReference type="InterPro" id="IPR006612">
    <property type="entry name" value="THAP_Znf"/>
</dbReference>
<feature type="coiled-coil region" evidence="6">
    <location>
        <begin position="190"/>
        <end position="217"/>
    </location>
</feature>
<evidence type="ECO:0000256" key="1">
    <source>
        <dbReference type="ARBA" id="ARBA00022723"/>
    </source>
</evidence>
<dbReference type="SMART" id="SM00980">
    <property type="entry name" value="THAP"/>
    <property type="match status" value="1"/>
</dbReference>
<keyword evidence="6" id="KW-0175">Coiled coil</keyword>
<accession>A0AAV6US63</accession>
<evidence type="ECO:0000259" key="7">
    <source>
        <dbReference type="PROSITE" id="PS50950"/>
    </source>
</evidence>
<evidence type="ECO:0000256" key="2">
    <source>
        <dbReference type="ARBA" id="ARBA00022771"/>
    </source>
</evidence>
<keyword evidence="9" id="KW-1185">Reference proteome</keyword>
<dbReference type="PANTHER" id="PTHR46927">
    <property type="entry name" value="AGAP005574-PA"/>
    <property type="match status" value="1"/>
</dbReference>